<evidence type="ECO:0000313" key="3">
    <source>
        <dbReference type="Proteomes" id="UP000198341"/>
    </source>
</evidence>
<accession>K8EM77</accession>
<feature type="region of interest" description="Disordered" evidence="1">
    <location>
        <begin position="1"/>
        <end position="21"/>
    </location>
</feature>
<sequence length="495" mass="53329">MPPRKKKKNDKDDGKTDAQRAAVLETDEEILRERQVSTKIYQSALSSRIVSSALPSTAEVIQTRKNQLFKSDAKDIAKKANTRKSRHMVVFPGQFAQISFMNNNASGGGNGGNGDNNNNTTSTATNANAVEFGELADLDTQNPVCYINFPNGIGKMKLYGTIARARESRYFTLNLGSGGGGSSRKDSGANANANLEDFFDGVLIFSQWAWIGTKEENPEEKPLLEIPESVWKTMNSGNKKTAIDWERKNNSTLGKKKGGGKKGDENDDANTDAADDSVITLGDSDEEEGEGGGKDNKSKDAAGGRRPKRQAAAKAEKNLADNDGLGNIDFDGDDDSDSDDGHMTSPQALVRGKATISIISPIQPSIAGREVSLRSPGGGGSGNAKKKSSTDKAAAAAAAKKKAQHQKKKKREERIELSDADDSDDVMDLISSDESSEDDEPIAKKARPARRSSATATKYKEDSDSDDDDADEDGESEEEEEEEEESDFDDDSDFE</sequence>
<dbReference type="AlphaFoldDB" id="K8EM77"/>
<dbReference type="GO" id="GO:0042023">
    <property type="term" value="P:DNA endoreduplication"/>
    <property type="evidence" value="ECO:0007669"/>
    <property type="project" value="InterPro"/>
</dbReference>
<gene>
    <name evidence="2" type="ordered locus">Bathy12g03450</name>
</gene>
<dbReference type="GO" id="GO:0003677">
    <property type="term" value="F:DNA binding"/>
    <property type="evidence" value="ECO:0007669"/>
    <property type="project" value="InterPro"/>
</dbReference>
<feature type="compositionally biased region" description="Acidic residues" evidence="1">
    <location>
        <begin position="418"/>
        <end position="427"/>
    </location>
</feature>
<evidence type="ECO:0008006" key="4">
    <source>
        <dbReference type="Google" id="ProtNLM"/>
    </source>
</evidence>
<dbReference type="PANTHER" id="PTHR35698:SF2">
    <property type="entry name" value="DNA-BINDING PROTEIN RHL1"/>
    <property type="match status" value="1"/>
</dbReference>
<organism evidence="2 3">
    <name type="scientific">Bathycoccus prasinos</name>
    <dbReference type="NCBI Taxonomy" id="41875"/>
    <lineage>
        <taxon>Eukaryota</taxon>
        <taxon>Viridiplantae</taxon>
        <taxon>Chlorophyta</taxon>
        <taxon>Mamiellophyceae</taxon>
        <taxon>Mamiellales</taxon>
        <taxon>Bathycoccaceae</taxon>
        <taxon>Bathycoccus</taxon>
    </lineage>
</organism>
<feature type="compositionally biased region" description="Basic residues" evidence="1">
    <location>
        <begin position="399"/>
        <end position="411"/>
    </location>
</feature>
<dbReference type="STRING" id="41875.K8EM77"/>
<dbReference type="Proteomes" id="UP000198341">
    <property type="component" value="Chromosome 12"/>
</dbReference>
<feature type="region of interest" description="Disordered" evidence="1">
    <location>
        <begin position="237"/>
        <end position="495"/>
    </location>
</feature>
<feature type="compositionally biased region" description="Basic and acidic residues" evidence="1">
    <location>
        <begin position="291"/>
        <end position="303"/>
    </location>
</feature>
<dbReference type="eggNOG" id="ENOG502QVIA">
    <property type="taxonomic scope" value="Eukaryota"/>
</dbReference>
<feature type="compositionally biased region" description="Acidic residues" evidence="1">
    <location>
        <begin position="265"/>
        <end position="275"/>
    </location>
</feature>
<protein>
    <recommendedName>
        <fullName evidence="4">DNA-binding protein RHL1</fullName>
    </recommendedName>
</protein>
<dbReference type="OrthoDB" id="568248at2759"/>
<feature type="compositionally biased region" description="Low complexity" evidence="1">
    <location>
        <begin position="356"/>
        <end position="366"/>
    </location>
</feature>
<name>K8EM77_9CHLO</name>
<feature type="compositionally biased region" description="Low complexity" evidence="1">
    <location>
        <begin position="115"/>
        <end position="124"/>
    </location>
</feature>
<evidence type="ECO:0000256" key="1">
    <source>
        <dbReference type="SAM" id="MobiDB-lite"/>
    </source>
</evidence>
<dbReference type="RefSeq" id="XP_007509964.1">
    <property type="nucleotide sequence ID" value="XM_007509902.1"/>
</dbReference>
<dbReference type="PANTHER" id="PTHR35698">
    <property type="entry name" value="DNA-BINDING PROTEIN RHL1"/>
    <property type="match status" value="1"/>
</dbReference>
<dbReference type="EMBL" id="FO082267">
    <property type="protein sequence ID" value="CCO19079.1"/>
    <property type="molecule type" value="Genomic_DNA"/>
</dbReference>
<keyword evidence="3" id="KW-1185">Reference proteome</keyword>
<feature type="region of interest" description="Disordered" evidence="1">
    <location>
        <begin position="102"/>
        <end position="124"/>
    </location>
</feature>
<dbReference type="KEGG" id="bpg:Bathy12g03450"/>
<feature type="compositionally biased region" description="Acidic residues" evidence="1">
    <location>
        <begin position="463"/>
        <end position="495"/>
    </location>
</feature>
<feature type="compositionally biased region" description="Basic and acidic residues" evidence="1">
    <location>
        <begin position="9"/>
        <end position="18"/>
    </location>
</feature>
<dbReference type="GeneID" id="19012505"/>
<proteinExistence type="predicted"/>
<dbReference type="InterPro" id="IPR038859">
    <property type="entry name" value="RHL1"/>
</dbReference>
<reference evidence="2 3" key="1">
    <citation type="submission" date="2011-10" db="EMBL/GenBank/DDBJ databases">
        <authorList>
            <person name="Genoscope - CEA"/>
        </authorList>
    </citation>
    <scope>NUCLEOTIDE SEQUENCE [LARGE SCALE GENOMIC DNA]</scope>
    <source>
        <strain evidence="2 3">RCC 1105</strain>
    </source>
</reference>
<evidence type="ECO:0000313" key="2">
    <source>
        <dbReference type="EMBL" id="CCO19079.1"/>
    </source>
</evidence>